<dbReference type="AlphaFoldDB" id="U9TJP7"/>
<dbReference type="HOGENOM" id="CLU_2321582_0_0_1"/>
<sequence>MYVSLVQDDLSEMDSIKRKLELKNVELTSENIGLTQKALIEKDSLLQEVNYHLAEQIPKTSSEPEQILKELHNGVIGGISELEQGNEITSLEITSESPY</sequence>
<dbReference type="EMBL" id="KI294937">
    <property type="protein sequence ID" value="ESA03561.1"/>
    <property type="molecule type" value="Genomic_DNA"/>
</dbReference>
<accession>U9TJP7</accession>
<reference evidence="1" key="1">
    <citation type="submission" date="2013-07" db="EMBL/GenBank/DDBJ databases">
        <title>The genome of an arbuscular mycorrhizal fungus provides insights into the evolution of the oldest plant symbiosis.</title>
        <authorList>
            <consortium name="DOE Joint Genome Institute"/>
            <person name="Tisserant E."/>
            <person name="Malbreil M."/>
            <person name="Kuo A."/>
            <person name="Kohler A."/>
            <person name="Symeonidi A."/>
            <person name="Balestrini R."/>
            <person name="Charron P."/>
            <person name="Duensing N."/>
            <person name="Frei-dit-Frey N."/>
            <person name="Gianinazzi-Pearson V."/>
            <person name="Gilbert B."/>
            <person name="Handa Y."/>
            <person name="Hijri M."/>
            <person name="Kaul R."/>
            <person name="Kawaguchi M."/>
            <person name="Krajinski F."/>
            <person name="Lammers P."/>
            <person name="Lapierre D."/>
            <person name="Masclaux F.G."/>
            <person name="Murat C."/>
            <person name="Morin E."/>
            <person name="Ndikumana S."/>
            <person name="Pagni M."/>
            <person name="Petitpierre D."/>
            <person name="Requena N."/>
            <person name="Rosikiewicz P."/>
            <person name="Riley R."/>
            <person name="Saito K."/>
            <person name="San Clemente H."/>
            <person name="Shapiro H."/>
            <person name="van Tuinen D."/>
            <person name="Becard G."/>
            <person name="Bonfante P."/>
            <person name="Paszkowski U."/>
            <person name="Shachar-Hill Y."/>
            <person name="Young J.P."/>
            <person name="Sanders I.R."/>
            <person name="Henrissat B."/>
            <person name="Rensing S.A."/>
            <person name="Grigoriev I.V."/>
            <person name="Corradi N."/>
            <person name="Roux C."/>
            <person name="Martin F."/>
        </authorList>
    </citation>
    <scope>NUCLEOTIDE SEQUENCE</scope>
    <source>
        <strain evidence="1">DAOM 197198</strain>
    </source>
</reference>
<protein>
    <submittedName>
        <fullName evidence="1">Uncharacterized protein</fullName>
    </submittedName>
</protein>
<evidence type="ECO:0000313" key="1">
    <source>
        <dbReference type="EMBL" id="ESA03561.1"/>
    </source>
</evidence>
<organism evidence="1">
    <name type="scientific">Rhizophagus irregularis (strain DAOM 181602 / DAOM 197198 / MUCL 43194)</name>
    <name type="common">Arbuscular mycorrhizal fungus</name>
    <name type="synonym">Glomus intraradices</name>
    <dbReference type="NCBI Taxonomy" id="747089"/>
    <lineage>
        <taxon>Eukaryota</taxon>
        <taxon>Fungi</taxon>
        <taxon>Fungi incertae sedis</taxon>
        <taxon>Mucoromycota</taxon>
        <taxon>Glomeromycotina</taxon>
        <taxon>Glomeromycetes</taxon>
        <taxon>Glomerales</taxon>
        <taxon>Glomeraceae</taxon>
        <taxon>Rhizophagus</taxon>
    </lineage>
</organism>
<proteinExistence type="predicted"/>
<name>U9TJP7_RHIID</name>
<gene>
    <name evidence="1" type="ORF">GLOINDRAFT_5441</name>
</gene>